<sequence>MKTLNLFTANLKNLSHLYEFILNGITSDEVSIYSISRATHDDRSVVFLSNDHFFDSKNSPDEPPIAFLINNYIYATKPIAGDSVSYLYGYQLDCVGYKDDHDQLFIINDRGVSELLGVLSQDSFKIMLSDGGLCQLKKLDGA</sequence>
<dbReference type="Proteomes" id="UP000252792">
    <property type="component" value="Unassembled WGS sequence"/>
</dbReference>
<dbReference type="EMBL" id="QNSE01000004">
    <property type="protein sequence ID" value="RBP84247.1"/>
    <property type="molecule type" value="Genomic_DNA"/>
</dbReference>
<keyword evidence="2" id="KW-1185">Reference proteome</keyword>
<dbReference type="AlphaFoldDB" id="A0A366JBM9"/>
<protein>
    <submittedName>
        <fullName evidence="1">Uncharacterized protein</fullName>
    </submittedName>
</protein>
<comment type="caution">
    <text evidence="1">The sequence shown here is derived from an EMBL/GenBank/DDBJ whole genome shotgun (WGS) entry which is preliminary data.</text>
</comment>
<name>A0A366JBM9_9GAMM</name>
<organism evidence="1 2">
    <name type="scientific">Marinomonas rhizomae</name>
    <dbReference type="NCBI Taxonomy" id="491948"/>
    <lineage>
        <taxon>Bacteria</taxon>
        <taxon>Pseudomonadati</taxon>
        <taxon>Pseudomonadota</taxon>
        <taxon>Gammaproteobacteria</taxon>
        <taxon>Oceanospirillales</taxon>
        <taxon>Oceanospirillaceae</taxon>
        <taxon>Marinomonas</taxon>
    </lineage>
</organism>
<reference evidence="1 2" key="1">
    <citation type="submission" date="2018-06" db="EMBL/GenBank/DDBJ databases">
        <title>Genomic Encyclopedia of Type Strains, Phase III (KMG-III): the genomes of soil and plant-associated and newly described type strains.</title>
        <authorList>
            <person name="Whitman W."/>
        </authorList>
    </citation>
    <scope>NUCLEOTIDE SEQUENCE [LARGE SCALE GENOMIC DNA]</scope>
    <source>
        <strain evidence="1 2">CECT 7377</strain>
    </source>
</reference>
<proteinExistence type="predicted"/>
<evidence type="ECO:0000313" key="2">
    <source>
        <dbReference type="Proteomes" id="UP000252792"/>
    </source>
</evidence>
<dbReference type="RefSeq" id="WP_113915896.1">
    <property type="nucleotide sequence ID" value="NZ_QNSE01000004.1"/>
</dbReference>
<accession>A0A366JBM9</accession>
<gene>
    <name evidence="1" type="ORF">DFP80_104150</name>
</gene>
<evidence type="ECO:0000313" key="1">
    <source>
        <dbReference type="EMBL" id="RBP84247.1"/>
    </source>
</evidence>